<dbReference type="GO" id="GO:0006270">
    <property type="term" value="P:DNA replication initiation"/>
    <property type="evidence" value="ECO:0007669"/>
    <property type="project" value="UniProtKB-ARBA"/>
</dbReference>
<dbReference type="GO" id="GO:0030527">
    <property type="term" value="F:structural constituent of chromatin"/>
    <property type="evidence" value="ECO:0007669"/>
    <property type="project" value="InterPro"/>
</dbReference>
<evidence type="ECO:0000256" key="5">
    <source>
        <dbReference type="RuleBase" id="RU003939"/>
    </source>
</evidence>
<evidence type="ECO:0000256" key="4">
    <source>
        <dbReference type="ARBA" id="ARBA00023125"/>
    </source>
</evidence>
<dbReference type="GO" id="GO:0003677">
    <property type="term" value="F:DNA binding"/>
    <property type="evidence" value="ECO:0007669"/>
    <property type="project" value="UniProtKB-KW"/>
</dbReference>
<sequence length="90" mass="9373">MNKQELIEQIAASADISKAAAAKVIDAFTDSITSALKKGDSVTLIGFGTFAVSERAARTGRNPQTGAELQIAARKAPAFRPGKALKDALN</sequence>
<comment type="function">
    <text evidence="1">Histone-like DNA-binding protein which is capable of wrapping DNA to stabilize it, and thus to prevent its denaturation under extreme environmental conditions.</text>
</comment>
<evidence type="ECO:0000256" key="2">
    <source>
        <dbReference type="ARBA" id="ARBA00010529"/>
    </source>
</evidence>
<dbReference type="PROSITE" id="PS00045">
    <property type="entry name" value="HISTONE_LIKE"/>
    <property type="match status" value="1"/>
</dbReference>
<comment type="similarity">
    <text evidence="2 5">Belongs to the bacterial histone-like protein family.</text>
</comment>
<organism evidence="6 7">
    <name type="scientific">Pseudomethylobacillus aquaticus</name>
    <dbReference type="NCBI Taxonomy" id="2676064"/>
    <lineage>
        <taxon>Bacteria</taxon>
        <taxon>Pseudomonadati</taxon>
        <taxon>Pseudomonadota</taxon>
        <taxon>Betaproteobacteria</taxon>
        <taxon>Nitrosomonadales</taxon>
        <taxon>Methylophilaceae</taxon>
        <taxon>Pseudomethylobacillus</taxon>
    </lineage>
</organism>
<dbReference type="GO" id="GO:1990178">
    <property type="term" value="C:HU-DNA complex"/>
    <property type="evidence" value="ECO:0007669"/>
    <property type="project" value="UniProtKB-ARBA"/>
</dbReference>
<gene>
    <name evidence="6" type="ORF">ED236_04140</name>
</gene>
<keyword evidence="4 6" id="KW-0238">DNA-binding</keyword>
<dbReference type="CDD" id="cd13831">
    <property type="entry name" value="HU"/>
    <property type="match status" value="1"/>
</dbReference>
<dbReference type="GO" id="GO:0005829">
    <property type="term" value="C:cytosol"/>
    <property type="evidence" value="ECO:0007669"/>
    <property type="project" value="TreeGrafter"/>
</dbReference>
<dbReference type="PANTHER" id="PTHR33175:SF3">
    <property type="entry name" value="DNA-BINDING PROTEIN HU-BETA"/>
    <property type="match status" value="1"/>
</dbReference>
<evidence type="ECO:0000256" key="3">
    <source>
        <dbReference type="ARBA" id="ARBA00023067"/>
    </source>
</evidence>
<protein>
    <submittedName>
        <fullName evidence="6">HU family DNA-binding protein</fullName>
    </submittedName>
</protein>
<dbReference type="FunFam" id="4.10.520.10:FF:000001">
    <property type="entry name" value="DNA-binding protein HU"/>
    <property type="match status" value="1"/>
</dbReference>
<dbReference type="InterPro" id="IPR010992">
    <property type="entry name" value="IHF-like_DNA-bd_dom_sf"/>
</dbReference>
<dbReference type="SMART" id="SM00411">
    <property type="entry name" value="BHL"/>
    <property type="match status" value="1"/>
</dbReference>
<evidence type="ECO:0000256" key="1">
    <source>
        <dbReference type="ARBA" id="ARBA00003819"/>
    </source>
</evidence>
<proteinExistence type="inferred from homology"/>
<name>A0A3N0V2S5_9PROT</name>
<dbReference type="EMBL" id="RJVP01000002">
    <property type="protein sequence ID" value="ROH86902.1"/>
    <property type="molecule type" value="Genomic_DNA"/>
</dbReference>
<dbReference type="PRINTS" id="PR01727">
    <property type="entry name" value="DNABINDINGHU"/>
</dbReference>
<dbReference type="GO" id="GO:1990103">
    <property type="term" value="C:DnaA-HU complex"/>
    <property type="evidence" value="ECO:0007669"/>
    <property type="project" value="UniProtKB-ARBA"/>
</dbReference>
<dbReference type="Proteomes" id="UP000275137">
    <property type="component" value="Unassembled WGS sequence"/>
</dbReference>
<dbReference type="GO" id="GO:0006351">
    <property type="term" value="P:DNA-templated transcription"/>
    <property type="evidence" value="ECO:0007669"/>
    <property type="project" value="UniProtKB-ARBA"/>
</dbReference>
<dbReference type="RefSeq" id="WP_123236710.1">
    <property type="nucleotide sequence ID" value="NZ_RJVP01000002.1"/>
</dbReference>
<dbReference type="Pfam" id="PF00216">
    <property type="entry name" value="Bac_DNA_binding"/>
    <property type="match status" value="1"/>
</dbReference>
<reference evidence="6 7" key="1">
    <citation type="submission" date="2018-10" db="EMBL/GenBank/DDBJ databases">
        <authorList>
            <person name="Chen W.-M."/>
        </authorList>
    </citation>
    <scope>NUCLEOTIDE SEQUENCE [LARGE SCALE GENOMIC DNA]</scope>
    <source>
        <strain evidence="6 7">H-5</strain>
    </source>
</reference>
<dbReference type="GO" id="GO:0042802">
    <property type="term" value="F:identical protein binding"/>
    <property type="evidence" value="ECO:0007669"/>
    <property type="project" value="UniProtKB-ARBA"/>
</dbReference>
<dbReference type="InterPro" id="IPR000119">
    <property type="entry name" value="Hist_DNA-bd"/>
</dbReference>
<dbReference type="SUPFAM" id="SSF47729">
    <property type="entry name" value="IHF-like DNA-binding proteins"/>
    <property type="match status" value="1"/>
</dbReference>
<evidence type="ECO:0000313" key="7">
    <source>
        <dbReference type="Proteomes" id="UP000275137"/>
    </source>
</evidence>
<evidence type="ECO:0000313" key="6">
    <source>
        <dbReference type="EMBL" id="ROH86902.1"/>
    </source>
</evidence>
<dbReference type="GO" id="GO:0030261">
    <property type="term" value="P:chromosome condensation"/>
    <property type="evidence" value="ECO:0007669"/>
    <property type="project" value="UniProtKB-KW"/>
</dbReference>
<dbReference type="Gene3D" id="4.10.520.10">
    <property type="entry name" value="IHF-like DNA-binding proteins"/>
    <property type="match status" value="1"/>
</dbReference>
<dbReference type="PANTHER" id="PTHR33175">
    <property type="entry name" value="DNA-BINDING PROTEIN HU"/>
    <property type="match status" value="1"/>
</dbReference>
<keyword evidence="3" id="KW-0226">DNA condensation</keyword>
<keyword evidence="7" id="KW-1185">Reference proteome</keyword>
<comment type="caution">
    <text evidence="6">The sequence shown here is derived from an EMBL/GenBank/DDBJ whole genome shotgun (WGS) entry which is preliminary data.</text>
</comment>
<accession>A0A3N0V2S5</accession>
<dbReference type="InterPro" id="IPR020816">
    <property type="entry name" value="Histone-like_DNA-bd_CS"/>
</dbReference>
<dbReference type="AlphaFoldDB" id="A0A3N0V2S5"/>